<dbReference type="EMBL" id="CAJVPU010016920">
    <property type="protein sequence ID" value="CAG8656313.1"/>
    <property type="molecule type" value="Genomic_DNA"/>
</dbReference>
<comment type="caution">
    <text evidence="1">The sequence shown here is derived from an EMBL/GenBank/DDBJ whole genome shotgun (WGS) entry which is preliminary data.</text>
</comment>
<protein>
    <submittedName>
        <fullName evidence="1">13573_t:CDS:1</fullName>
    </submittedName>
</protein>
<evidence type="ECO:0000313" key="2">
    <source>
        <dbReference type="Proteomes" id="UP000789702"/>
    </source>
</evidence>
<keyword evidence="2" id="KW-1185">Reference proteome</keyword>
<sequence>MHRLLFYGKFTIRLFAKHSNYISMLGRYCIILKNKKQCRVYDHSSIFK</sequence>
<gene>
    <name evidence="1" type="ORF">DHETER_LOCUS9540</name>
</gene>
<proteinExistence type="predicted"/>
<name>A0ACA9NHN9_9GLOM</name>
<accession>A0ACA9NHN9</accession>
<feature type="non-terminal residue" evidence="1">
    <location>
        <position position="48"/>
    </location>
</feature>
<dbReference type="Proteomes" id="UP000789702">
    <property type="component" value="Unassembled WGS sequence"/>
</dbReference>
<organism evidence="1 2">
    <name type="scientific">Dentiscutata heterogama</name>
    <dbReference type="NCBI Taxonomy" id="1316150"/>
    <lineage>
        <taxon>Eukaryota</taxon>
        <taxon>Fungi</taxon>
        <taxon>Fungi incertae sedis</taxon>
        <taxon>Mucoromycota</taxon>
        <taxon>Glomeromycotina</taxon>
        <taxon>Glomeromycetes</taxon>
        <taxon>Diversisporales</taxon>
        <taxon>Gigasporaceae</taxon>
        <taxon>Dentiscutata</taxon>
    </lineage>
</organism>
<evidence type="ECO:0000313" key="1">
    <source>
        <dbReference type="EMBL" id="CAG8656313.1"/>
    </source>
</evidence>
<reference evidence="1" key="1">
    <citation type="submission" date="2021-06" db="EMBL/GenBank/DDBJ databases">
        <authorList>
            <person name="Kallberg Y."/>
            <person name="Tangrot J."/>
            <person name="Rosling A."/>
        </authorList>
    </citation>
    <scope>NUCLEOTIDE SEQUENCE</scope>
    <source>
        <strain evidence="1">IL203A</strain>
    </source>
</reference>